<name>A0ABY2USN7_9RHOB</name>
<feature type="region of interest" description="Disordered" evidence="1">
    <location>
        <begin position="60"/>
        <end position="82"/>
    </location>
</feature>
<evidence type="ECO:0000313" key="2">
    <source>
        <dbReference type="EMBL" id="TLP61392.1"/>
    </source>
</evidence>
<organism evidence="2 3">
    <name type="scientific">Parasedimentitalea maritima</name>
    <dbReference type="NCBI Taxonomy" id="2578117"/>
    <lineage>
        <taxon>Bacteria</taxon>
        <taxon>Pseudomonadati</taxon>
        <taxon>Pseudomonadota</taxon>
        <taxon>Alphaproteobacteria</taxon>
        <taxon>Rhodobacterales</taxon>
        <taxon>Paracoccaceae</taxon>
        <taxon>Parasedimentitalea</taxon>
    </lineage>
</organism>
<dbReference type="EMBL" id="VAUA01000007">
    <property type="protein sequence ID" value="TLP61392.1"/>
    <property type="molecule type" value="Genomic_DNA"/>
</dbReference>
<evidence type="ECO:0000313" key="3">
    <source>
        <dbReference type="Proteomes" id="UP000305041"/>
    </source>
</evidence>
<accession>A0ABY2USN7</accession>
<dbReference type="Proteomes" id="UP000305041">
    <property type="component" value="Unassembled WGS sequence"/>
</dbReference>
<proteinExistence type="predicted"/>
<gene>
    <name evidence="2" type="ORF">FEE96_14200</name>
</gene>
<reference evidence="2 3" key="1">
    <citation type="submission" date="2019-05" db="EMBL/GenBank/DDBJ databases">
        <title>Draft genome sequence of Pelagicola sp. DSW4-44.</title>
        <authorList>
            <person name="Oh J."/>
        </authorList>
    </citation>
    <scope>NUCLEOTIDE SEQUENCE [LARGE SCALE GENOMIC DNA]</scope>
    <source>
        <strain evidence="2 3">DSW4-44</strain>
    </source>
</reference>
<evidence type="ECO:0008006" key="4">
    <source>
        <dbReference type="Google" id="ProtNLM"/>
    </source>
</evidence>
<evidence type="ECO:0000256" key="1">
    <source>
        <dbReference type="SAM" id="MobiDB-lite"/>
    </source>
</evidence>
<keyword evidence="3" id="KW-1185">Reference proteome</keyword>
<dbReference type="RefSeq" id="WP_138163780.1">
    <property type="nucleotide sequence ID" value="NZ_VAUA01000007.1"/>
</dbReference>
<comment type="caution">
    <text evidence="2">The sequence shown here is derived from an EMBL/GenBank/DDBJ whole genome shotgun (WGS) entry which is preliminary data.</text>
</comment>
<protein>
    <recommendedName>
        <fullName evidence="4">HTH iclR-type domain-containing protein</fullName>
    </recommendedName>
</protein>
<sequence>MQERPIHLLEAIAGAPSPKGIAALLDATRMPKATIYQNVAAFLAHYRGGRFELIHVAPPSDPKVSNSYPGLGSDPALFRHRS</sequence>